<proteinExistence type="predicted"/>
<dbReference type="EMBL" id="CP103836">
    <property type="protein sequence ID" value="WOB47928.1"/>
    <property type="molecule type" value="Genomic_DNA"/>
</dbReference>
<sequence>MSSLPAAAIVLQRLHYAPLPTPFVNVDVDPAHAAGDLAMRVGAAAAAFEAESTEVADDYFIGSTLGSHYLSDPDSTGREYKAEIGRHAKRPVDAAVNVYECTNWAFLLREGLDRSRRTGLRRRLLMQVVDCDIHGIEAAWRTRTYGNAQFGILNLDVVVDAKGLDSDIAIDVAPLSVSMLKFGSRLRSRAAALTCVVSPPFFPEATSAAFRKTLRGVEVLREHHVQFGHCFGADPWIGLGLGHHGQTARYVVGSLALNGYHAISTITVAADARLEVSLP</sequence>
<organism evidence="1 2">
    <name type="scientific">Xanthomonas hydrangeae</name>
    <dbReference type="NCBI Taxonomy" id="2775159"/>
    <lineage>
        <taxon>Bacteria</taxon>
        <taxon>Pseudomonadati</taxon>
        <taxon>Pseudomonadota</taxon>
        <taxon>Gammaproteobacteria</taxon>
        <taxon>Lysobacterales</taxon>
        <taxon>Lysobacteraceae</taxon>
        <taxon>Xanthomonas</taxon>
    </lineage>
</organism>
<gene>
    <name evidence="1" type="ORF">NYR97_11550</name>
</gene>
<reference evidence="1 2" key="1">
    <citation type="submission" date="2022-08" db="EMBL/GenBank/DDBJ databases">
        <title>Whole genome sequencing-based tracing of a 2022 introduction and outbreak of Xanthomonas hortorum pv. pelargonii.</title>
        <authorList>
            <person name="Iruegas-Bocardo F."/>
            <person name="Weisberg A.K."/>
            <person name="Riutta E.R."/>
            <person name="Kilday K."/>
            <person name="Bonkowski J.C."/>
            <person name="Creswell T."/>
            <person name="Daughtrey M.L."/>
            <person name="Rane K."/>
            <person name="Grunwald N.J."/>
            <person name="Chang J.H."/>
            <person name="Putnam M.L."/>
        </authorList>
    </citation>
    <scope>NUCLEOTIDE SEQUENCE [LARGE SCALE GENOMIC DNA]</scope>
    <source>
        <strain evidence="1 2">22-323</strain>
    </source>
</reference>
<keyword evidence="2" id="KW-1185">Reference proteome</keyword>
<name>A0AAU0B6V6_9XANT</name>
<dbReference type="Proteomes" id="UP001302716">
    <property type="component" value="Chromosome"/>
</dbReference>
<dbReference type="AlphaFoldDB" id="A0AAU0B6V6"/>
<accession>A0AAU0B6V6</accession>
<evidence type="ECO:0000313" key="1">
    <source>
        <dbReference type="EMBL" id="WOB47928.1"/>
    </source>
</evidence>
<protein>
    <submittedName>
        <fullName evidence="1">Uncharacterized protein</fullName>
    </submittedName>
</protein>
<evidence type="ECO:0000313" key="2">
    <source>
        <dbReference type="Proteomes" id="UP001302716"/>
    </source>
</evidence>
<dbReference type="RefSeq" id="WP_316693143.1">
    <property type="nucleotide sequence ID" value="NZ_CP103836.1"/>
</dbReference>